<dbReference type="SUPFAM" id="SSF56645">
    <property type="entry name" value="Acyl-CoA dehydrogenase NM domain-like"/>
    <property type="match status" value="1"/>
</dbReference>
<dbReference type="PANTHER" id="PTHR43884">
    <property type="entry name" value="ACYL-COA DEHYDROGENASE"/>
    <property type="match status" value="1"/>
</dbReference>
<dbReference type="EMBL" id="SJKC01000003">
    <property type="protein sequence ID" value="TCC36314.1"/>
    <property type="molecule type" value="Genomic_DNA"/>
</dbReference>
<dbReference type="AlphaFoldDB" id="A0A4R0IUW1"/>
<dbReference type="Gene3D" id="2.40.110.10">
    <property type="entry name" value="Butyryl-CoA Dehydrogenase, subunit A, domain 2"/>
    <property type="match status" value="1"/>
</dbReference>
<dbReference type="InterPro" id="IPR013107">
    <property type="entry name" value="Acyl-CoA_DH_C"/>
</dbReference>
<dbReference type="InterPro" id="IPR036250">
    <property type="entry name" value="AcylCo_DH-like_C"/>
</dbReference>
<dbReference type="GO" id="GO:0003995">
    <property type="term" value="F:acyl-CoA dehydrogenase activity"/>
    <property type="evidence" value="ECO:0007669"/>
    <property type="project" value="TreeGrafter"/>
</dbReference>
<dbReference type="PANTHER" id="PTHR43884:SF12">
    <property type="entry name" value="ISOVALERYL-COA DEHYDROGENASE, MITOCHONDRIAL-RELATED"/>
    <property type="match status" value="1"/>
</dbReference>
<comment type="caution">
    <text evidence="4">The sequence shown here is derived from an EMBL/GenBank/DDBJ whole genome shotgun (WGS) entry which is preliminary data.</text>
</comment>
<keyword evidence="2" id="KW-0472">Membrane</keyword>
<dbReference type="GO" id="GO:0050660">
    <property type="term" value="F:flavin adenine dinucleotide binding"/>
    <property type="evidence" value="ECO:0007669"/>
    <property type="project" value="InterPro"/>
</dbReference>
<protein>
    <submittedName>
        <fullName evidence="4">Acyl-CoA dehydrogenase</fullName>
    </submittedName>
</protein>
<dbReference type="PIRSF" id="PIRSF016578">
    <property type="entry name" value="HsaA"/>
    <property type="match status" value="1"/>
</dbReference>
<evidence type="ECO:0000313" key="4">
    <source>
        <dbReference type="EMBL" id="TCC36314.1"/>
    </source>
</evidence>
<reference evidence="4 5" key="1">
    <citation type="submission" date="2019-02" db="EMBL/GenBank/DDBJ databases">
        <title>Kribbella capetownensis sp. nov. and Kribbella speibonae sp. nov., isolated from soil.</title>
        <authorList>
            <person name="Curtis S.M."/>
            <person name="Norton I."/>
            <person name="Everest G.J."/>
            <person name="Meyers P.R."/>
        </authorList>
    </citation>
    <scope>NUCLEOTIDE SEQUENCE [LARGE SCALE GENOMIC DNA]</scope>
    <source>
        <strain evidence="4 5">YM55</strain>
    </source>
</reference>
<organism evidence="4 5">
    <name type="scientific">Kribbella speibonae</name>
    <dbReference type="NCBI Taxonomy" id="1572660"/>
    <lineage>
        <taxon>Bacteria</taxon>
        <taxon>Bacillati</taxon>
        <taxon>Actinomycetota</taxon>
        <taxon>Actinomycetes</taxon>
        <taxon>Propionibacteriales</taxon>
        <taxon>Kribbellaceae</taxon>
        <taxon>Kribbella</taxon>
    </lineage>
</organism>
<dbReference type="Gene3D" id="1.20.140.10">
    <property type="entry name" value="Butyryl-CoA Dehydrogenase, subunit A, domain 3"/>
    <property type="match status" value="1"/>
</dbReference>
<name>A0A4R0IUW1_9ACTN</name>
<dbReference type="Pfam" id="PF08028">
    <property type="entry name" value="Acyl-CoA_dh_2"/>
    <property type="match status" value="1"/>
</dbReference>
<keyword evidence="2" id="KW-1133">Transmembrane helix</keyword>
<dbReference type="InterPro" id="IPR037069">
    <property type="entry name" value="AcylCoA_DH/ox_N_sf"/>
</dbReference>
<evidence type="ECO:0000256" key="1">
    <source>
        <dbReference type="ARBA" id="ARBA00023002"/>
    </source>
</evidence>
<keyword evidence="2" id="KW-0812">Transmembrane</keyword>
<evidence type="ECO:0000313" key="5">
    <source>
        <dbReference type="Proteomes" id="UP000294225"/>
    </source>
</evidence>
<evidence type="ECO:0000256" key="2">
    <source>
        <dbReference type="SAM" id="Phobius"/>
    </source>
</evidence>
<proteinExistence type="predicted"/>
<dbReference type="InterPro" id="IPR046373">
    <property type="entry name" value="Acyl-CoA_Oxase/DH_mid-dom_sf"/>
</dbReference>
<feature type="transmembrane region" description="Helical" evidence="2">
    <location>
        <begin position="240"/>
        <end position="262"/>
    </location>
</feature>
<gene>
    <name evidence="4" type="ORF">E0H92_27055</name>
</gene>
<dbReference type="SUPFAM" id="SSF47203">
    <property type="entry name" value="Acyl-CoA dehydrogenase C-terminal domain-like"/>
    <property type="match status" value="1"/>
</dbReference>
<keyword evidence="1" id="KW-0560">Oxidoreductase</keyword>
<feature type="domain" description="Acyl-CoA dehydrogenase C-terminal" evidence="3">
    <location>
        <begin position="246"/>
        <end position="368"/>
    </location>
</feature>
<dbReference type="RefSeq" id="WP_131498140.1">
    <property type="nucleotide sequence ID" value="NZ_SJKC01000003.1"/>
</dbReference>
<sequence>MLDLDEMSWTQGYEHAIPILEDAEAARLAAARDVLTDWPDDDDGATGALRCLVGEGFLMDTVPAKYGGRDASLSYAARFLEMLGTKNGSLGWLFTIQQGLHLLLPTATHGSCEPYFEDVRKTGALFAGSHSRSGLAMSETADGIELDGVLQYCSGAPLATWLTCTAQVPIAGTVKGCTMMIDARQAGISCEPAAHLHSMRGSLTGVVRLTKVQVPWRQVYWFSDLGDPTNRPPSCRYYGAWQSILLQGAVFLGIAGCALAYAREQLVRKRASTDPAKRLAGDLGMGQSAAEFLQARSIFYHRVEGLELAASTRTEQREASRPSHAALLGSVASLTYSCVSRLVELLGGSVLVSGNPLERCWRDIQLARVAEGARQPASNLSLGAFILDQKQ</sequence>
<dbReference type="Gene3D" id="1.10.540.10">
    <property type="entry name" value="Acyl-CoA dehydrogenase/oxidase, N-terminal domain"/>
    <property type="match status" value="1"/>
</dbReference>
<dbReference type="InterPro" id="IPR009100">
    <property type="entry name" value="AcylCoA_DH/oxidase_NM_dom_sf"/>
</dbReference>
<accession>A0A4R0IUW1</accession>
<dbReference type="Proteomes" id="UP000294225">
    <property type="component" value="Unassembled WGS sequence"/>
</dbReference>
<evidence type="ECO:0000259" key="3">
    <source>
        <dbReference type="Pfam" id="PF08028"/>
    </source>
</evidence>